<feature type="binding site" evidence="5">
    <location>
        <position position="254"/>
    </location>
    <ligand>
        <name>a divalent metal cation</name>
        <dbReference type="ChEBI" id="CHEBI:60240"/>
        <label>1</label>
    </ligand>
</feature>
<dbReference type="PIRSF" id="PIRSF005902">
    <property type="entry name" value="DNase_TatD"/>
    <property type="match status" value="1"/>
</dbReference>
<keyword evidence="7" id="KW-1185">Reference proteome</keyword>
<keyword evidence="3 5" id="KW-0479">Metal-binding</keyword>
<evidence type="ECO:0000256" key="3">
    <source>
        <dbReference type="ARBA" id="ARBA00022723"/>
    </source>
</evidence>
<gene>
    <name evidence="6" type="ORF">WJX73_002750</name>
</gene>
<dbReference type="Pfam" id="PF01026">
    <property type="entry name" value="TatD_DNase"/>
    <property type="match status" value="1"/>
</dbReference>
<reference evidence="6 7" key="1">
    <citation type="journal article" date="2024" name="Nat. Commun.">
        <title>Phylogenomics reveals the evolutionary origins of lichenization in chlorophyte algae.</title>
        <authorList>
            <person name="Puginier C."/>
            <person name="Libourel C."/>
            <person name="Otte J."/>
            <person name="Skaloud P."/>
            <person name="Haon M."/>
            <person name="Grisel S."/>
            <person name="Petersen M."/>
            <person name="Berrin J.G."/>
            <person name="Delaux P.M."/>
            <person name="Dal Grande F."/>
            <person name="Keller J."/>
        </authorList>
    </citation>
    <scope>NUCLEOTIDE SEQUENCE [LARGE SCALE GENOMIC DNA]</scope>
    <source>
        <strain evidence="6 7">SAG 2036</strain>
    </source>
</reference>
<comment type="caution">
    <text evidence="6">The sequence shown here is derived from an EMBL/GenBank/DDBJ whole genome shotgun (WGS) entry which is preliminary data.</text>
</comment>
<feature type="binding site" evidence="5">
    <location>
        <position position="140"/>
    </location>
    <ligand>
        <name>a divalent metal cation</name>
        <dbReference type="ChEBI" id="CHEBI:60240"/>
        <label>1</label>
    </ligand>
</feature>
<keyword evidence="2" id="KW-0540">Nuclease</keyword>
<evidence type="ECO:0000256" key="1">
    <source>
        <dbReference type="ARBA" id="ARBA00009275"/>
    </source>
</evidence>
<dbReference type="PROSITE" id="PS01091">
    <property type="entry name" value="TATD_3"/>
    <property type="match status" value="1"/>
</dbReference>
<dbReference type="InterPro" id="IPR050891">
    <property type="entry name" value="TatD-type_Hydrolase"/>
</dbReference>
<keyword evidence="4" id="KW-0378">Hydrolase</keyword>
<dbReference type="PROSITE" id="PS01090">
    <property type="entry name" value="TATD_2"/>
    <property type="match status" value="1"/>
</dbReference>
<dbReference type="CDD" id="cd01310">
    <property type="entry name" value="TatD_DNAse"/>
    <property type="match status" value="1"/>
</dbReference>
<dbReference type="AlphaFoldDB" id="A0AAW1PDI7"/>
<dbReference type="PANTHER" id="PTHR10060">
    <property type="entry name" value="TATD FAMILY DEOXYRIBONUCLEASE"/>
    <property type="match status" value="1"/>
</dbReference>
<evidence type="ECO:0000256" key="4">
    <source>
        <dbReference type="ARBA" id="ARBA00022801"/>
    </source>
</evidence>
<dbReference type="Proteomes" id="UP001465755">
    <property type="component" value="Unassembled WGS sequence"/>
</dbReference>
<dbReference type="SUPFAM" id="SSF51556">
    <property type="entry name" value="Metallo-dependent hydrolases"/>
    <property type="match status" value="1"/>
</dbReference>
<dbReference type="GO" id="GO:0046872">
    <property type="term" value="F:metal ion binding"/>
    <property type="evidence" value="ECO:0007669"/>
    <property type="project" value="UniProtKB-KW"/>
</dbReference>
<evidence type="ECO:0000313" key="7">
    <source>
        <dbReference type="Proteomes" id="UP001465755"/>
    </source>
</evidence>
<dbReference type="Gene3D" id="3.20.20.140">
    <property type="entry name" value="Metal-dependent hydrolases"/>
    <property type="match status" value="1"/>
</dbReference>
<evidence type="ECO:0000313" key="6">
    <source>
        <dbReference type="EMBL" id="KAK9806491.1"/>
    </source>
</evidence>
<evidence type="ECO:0000256" key="2">
    <source>
        <dbReference type="ARBA" id="ARBA00022722"/>
    </source>
</evidence>
<dbReference type="GO" id="GO:0008310">
    <property type="term" value="F:single-stranded DNA 3'-5' DNA exonuclease activity"/>
    <property type="evidence" value="ECO:0007669"/>
    <property type="project" value="TreeGrafter"/>
</dbReference>
<protein>
    <submittedName>
        <fullName evidence="6">Uncharacterized protein</fullName>
    </submittedName>
</protein>
<dbReference type="EMBL" id="JALJOQ010000037">
    <property type="protein sequence ID" value="KAK9806491.1"/>
    <property type="molecule type" value="Genomic_DNA"/>
</dbReference>
<accession>A0AAW1PDI7</accession>
<name>A0AAW1PDI7_9CHLO</name>
<comment type="similarity">
    <text evidence="1">Belongs to the metallo-dependent hydrolases superfamily. TatD-type hydrolase family.</text>
</comment>
<dbReference type="PANTHER" id="PTHR10060:SF15">
    <property type="entry name" value="DEOXYRIBONUCLEASE TATDN1"/>
    <property type="match status" value="1"/>
</dbReference>
<evidence type="ECO:0000256" key="5">
    <source>
        <dbReference type="PIRSR" id="PIRSR005902-1"/>
    </source>
</evidence>
<dbReference type="InterPro" id="IPR001130">
    <property type="entry name" value="TatD-like"/>
</dbReference>
<proteinExistence type="inferred from homology"/>
<organism evidence="6 7">
    <name type="scientific">Symbiochloris irregularis</name>
    <dbReference type="NCBI Taxonomy" id="706552"/>
    <lineage>
        <taxon>Eukaryota</taxon>
        <taxon>Viridiplantae</taxon>
        <taxon>Chlorophyta</taxon>
        <taxon>core chlorophytes</taxon>
        <taxon>Trebouxiophyceae</taxon>
        <taxon>Trebouxiales</taxon>
        <taxon>Trebouxiaceae</taxon>
        <taxon>Symbiochloris</taxon>
    </lineage>
</organism>
<dbReference type="InterPro" id="IPR018228">
    <property type="entry name" value="DNase_TatD-rel_CS"/>
</dbReference>
<feature type="binding site" evidence="5">
    <location>
        <position position="176"/>
    </location>
    <ligand>
        <name>a divalent metal cation</name>
        <dbReference type="ChEBI" id="CHEBI:60240"/>
        <label>2</label>
    </ligand>
</feature>
<feature type="binding site" evidence="5">
    <location>
        <position position="200"/>
    </location>
    <ligand>
        <name>a divalent metal cation</name>
        <dbReference type="ChEBI" id="CHEBI:60240"/>
        <label>2</label>
    </ligand>
</feature>
<dbReference type="InterPro" id="IPR032466">
    <property type="entry name" value="Metal_Hydrolase"/>
</dbReference>
<dbReference type="GO" id="GO:0005829">
    <property type="term" value="C:cytosol"/>
    <property type="evidence" value="ECO:0007669"/>
    <property type="project" value="TreeGrafter"/>
</dbReference>
<sequence>MLQLQHPCSCFVPAVRYVAAHHLQRASLTKDCLSPIEIDIHTHTQVQSVFKRSRNMSAAAKLSQGALTESVLLSWAGKPLLVDIGLNLADSSFDQDRPDVLQRAVQAAGVHPHDAKQWNADTAQQLEDLASHSRCAAIGECGLDFDRNFSPPDEQQHAFEEQIKLACRLRKPLFMHCRDAADTLADILRKHSLTAPGVVHCFTGNKAELQTFLDMGLCIGITGWVCDDRPDRGGAELAALLPMIPTERLMIETDAPYLVPRTIKPSKARPRRNEPALLPHVLQQVATSLGKSMEQVAQETTSVAERVFGLQLQ</sequence>